<keyword evidence="4" id="KW-0175">Coiled coil</keyword>
<keyword evidence="8" id="KW-1185">Reference proteome</keyword>
<dbReference type="Gene3D" id="2.130.10.10">
    <property type="entry name" value="YVTN repeat-like/Quinoprotein amine dehydrogenase"/>
    <property type="match status" value="3"/>
</dbReference>
<proteinExistence type="predicted"/>
<dbReference type="CDD" id="cd00200">
    <property type="entry name" value="WD40"/>
    <property type="match status" value="1"/>
</dbReference>
<dbReference type="Gene3D" id="3.40.50.300">
    <property type="entry name" value="P-loop containing nucleotide triphosphate hydrolases"/>
    <property type="match status" value="1"/>
</dbReference>
<dbReference type="SMART" id="SM00320">
    <property type="entry name" value="WD40"/>
    <property type="match status" value="7"/>
</dbReference>
<dbReference type="SUPFAM" id="SSF52540">
    <property type="entry name" value="P-loop containing nucleoside triphosphate hydrolases"/>
    <property type="match status" value="1"/>
</dbReference>
<dbReference type="InterPro" id="IPR019775">
    <property type="entry name" value="WD40_repeat_CS"/>
</dbReference>
<keyword evidence="2" id="KW-0677">Repeat</keyword>
<dbReference type="InterPro" id="IPR049052">
    <property type="entry name" value="nSTAND1"/>
</dbReference>
<protein>
    <submittedName>
        <fullName evidence="7">WD40 repeat, subgroup</fullName>
    </submittedName>
</protein>
<dbReference type="PANTHER" id="PTHR44019">
    <property type="entry name" value="WD REPEAT-CONTAINING PROTEIN 55"/>
    <property type="match status" value="1"/>
</dbReference>
<evidence type="ECO:0000313" key="7">
    <source>
        <dbReference type="EMBL" id="VXD17776.1"/>
    </source>
</evidence>
<dbReference type="AlphaFoldDB" id="A0A7Z9BTI7"/>
<dbReference type="SUPFAM" id="SSF50978">
    <property type="entry name" value="WD40 repeat-like"/>
    <property type="match status" value="1"/>
</dbReference>
<dbReference type="Gene3D" id="3.40.50.1460">
    <property type="match status" value="1"/>
</dbReference>
<evidence type="ECO:0000256" key="4">
    <source>
        <dbReference type="SAM" id="Coils"/>
    </source>
</evidence>
<evidence type="ECO:0000256" key="3">
    <source>
        <dbReference type="PROSITE-ProRule" id="PRU00221"/>
    </source>
</evidence>
<evidence type="ECO:0000259" key="5">
    <source>
        <dbReference type="Pfam" id="PF00656"/>
    </source>
</evidence>
<dbReference type="PRINTS" id="PR00319">
    <property type="entry name" value="GPROTEINB"/>
</dbReference>
<reference evidence="7" key="1">
    <citation type="submission" date="2019-10" db="EMBL/GenBank/DDBJ databases">
        <authorList>
            <consortium name="Genoscope - CEA"/>
            <person name="William W."/>
        </authorList>
    </citation>
    <scope>NUCLEOTIDE SEQUENCE [LARGE SCALE GENOMIC DNA]</scope>
    <source>
        <strain evidence="7">BBR_PRJEB10992</strain>
    </source>
</reference>
<gene>
    <name evidence="7" type="ORF">PL8927_600104</name>
</gene>
<dbReference type="InterPro" id="IPR036322">
    <property type="entry name" value="WD40_repeat_dom_sf"/>
</dbReference>
<feature type="domain" description="Novel STAND NTPase 1" evidence="6">
    <location>
        <begin position="269"/>
        <end position="640"/>
    </location>
</feature>
<sequence>MTRYALIIGIAEYQNLTPLPKAAEDAEAVAQLLEDFGNFEVTRLPHRRNSITQRLEIAPKQLVDSIKLGQALQNLLLERGKGKEVLIYFAGHGLTFTDNLGEIKGALAASDCQLERQGEQIIDYKYGMAFSSLNNLIKKSDLSSLILILDCCHSGYFLESELLQDTLTTFKTQRDYYLITGCRSFETAKVFKGESHSIFTTALLKGLSPENAGRKGRISGDRLFDYISNELRGSVQEPIRMGWGKAINLVTYSDIHSTIELVLFNRKNPYQGLASFQLEQKQYFFGRDKVIRILVTHLSNSRFLPIIGYSGSGKTSLVKAGLLAELEKDRIPASSQWKREIFTPGQYPFGKLVNAISKYSNQETYLIFIDQFEEVFTLCESEDERLKFFQLIAEEIKAPEKKSKLVLAIRGDFLERCSSYPDIVNLINQVPPVMYVVEPMSLEELEKVIEQPAQLHGVKFEQGLVSQMALDVIGQRGALPLLQYALQELWRVCIEEPESPEPILTKQGYEQIGGVKGALNNRANLIYESFSPDDQILVRELFMKLVKLGEGEEVTRQRIPWERLRAISSSPEQLQRVIEILAGSQQRLIITDEKTVEVAHEALISEWKLLKNWIEQDRESLRINQRFETAFQEWQESFKKSDEALLMGARLLEIQEWIEKTQPKLTSDEQAFFHSSLEQYLREQQAEVEQERQLREAAEAKAKAESEKAIAEMEKAMIAEEKAEAEAARTKQAEATVKVEKQRTKLIMLSSVLIAFTLGLGLIATTIDGQKRESEASRISAYITRAEQLLENHNQLEAAIASIEALGEMKKLHRENQEELRKIESVINNVQERNRLEGHERSVYSVAYSPDGEMIASAGDEGKIILWNSEKGKIKQTILAHQEPIWAVRFSPDGKFFASGGNDKTVKLWSSSGKLLYTFNEPQDIISDVSFSANSKQIAAATKDGDIIIWDVNTHKLITTLNISQPLINNKKKRIYSLDFSTKEPSLLVYANSDSYFIWDLKNNSLKQLAHNQRYPMSVRFSKDATRIVSCGYEGTITVWKNNGELIGEFIKKDSGFSFIYADFSSDNQYIAAITTDGRIVLVKMESFLKQNSRVPKNNNKKTVSEIQEFHEIQENQGVIYKISFNPSREKNNFWVSGGDSKSLTIWEINNNNDNNIEKIDINKLNNLLDKNCNFMREYIKNTTKIEETKIFSTFCKTHL</sequence>
<accession>A0A7Z9BTI7</accession>
<name>A0A7Z9BTI7_9CYAN</name>
<feature type="repeat" description="WD" evidence="3">
    <location>
        <begin position="919"/>
        <end position="960"/>
    </location>
</feature>
<organism evidence="7 8">
    <name type="scientific">Planktothrix serta PCC 8927</name>
    <dbReference type="NCBI Taxonomy" id="671068"/>
    <lineage>
        <taxon>Bacteria</taxon>
        <taxon>Bacillati</taxon>
        <taxon>Cyanobacteriota</taxon>
        <taxon>Cyanophyceae</taxon>
        <taxon>Oscillatoriophycideae</taxon>
        <taxon>Oscillatoriales</taxon>
        <taxon>Microcoleaceae</taxon>
        <taxon>Planktothrix</taxon>
    </lineage>
</organism>
<comment type="caution">
    <text evidence="7">The sequence shown here is derived from an EMBL/GenBank/DDBJ whole genome shotgun (WGS) entry which is preliminary data.</text>
</comment>
<dbReference type="Proteomes" id="UP000184550">
    <property type="component" value="Unassembled WGS sequence"/>
</dbReference>
<dbReference type="InterPro" id="IPR027417">
    <property type="entry name" value="P-loop_NTPase"/>
</dbReference>
<evidence type="ECO:0000313" key="8">
    <source>
        <dbReference type="Proteomes" id="UP000184550"/>
    </source>
</evidence>
<dbReference type="SUPFAM" id="SSF52129">
    <property type="entry name" value="Caspase-like"/>
    <property type="match status" value="1"/>
</dbReference>
<dbReference type="GO" id="GO:0004197">
    <property type="term" value="F:cysteine-type endopeptidase activity"/>
    <property type="evidence" value="ECO:0007669"/>
    <property type="project" value="InterPro"/>
</dbReference>
<dbReference type="PROSITE" id="PS00678">
    <property type="entry name" value="WD_REPEATS_1"/>
    <property type="match status" value="1"/>
</dbReference>
<feature type="domain" description="Peptidase C14 caspase" evidence="5">
    <location>
        <begin position="2"/>
        <end position="212"/>
    </location>
</feature>
<dbReference type="InterPro" id="IPR001632">
    <property type="entry name" value="WD40_G-protein_beta-like"/>
</dbReference>
<dbReference type="Pfam" id="PF00656">
    <property type="entry name" value="Peptidase_C14"/>
    <property type="match status" value="1"/>
</dbReference>
<dbReference type="PANTHER" id="PTHR44019:SF8">
    <property type="entry name" value="POC1 CENTRIOLAR PROTEIN HOMOLOG"/>
    <property type="match status" value="1"/>
</dbReference>
<dbReference type="PROSITE" id="PS50294">
    <property type="entry name" value="WD_REPEATS_REGION"/>
    <property type="match status" value="3"/>
</dbReference>
<dbReference type="InterPro" id="IPR029030">
    <property type="entry name" value="Caspase-like_dom_sf"/>
</dbReference>
<feature type="repeat" description="WD" evidence="3">
    <location>
        <begin position="878"/>
        <end position="910"/>
    </location>
</feature>
<dbReference type="GO" id="GO:0006508">
    <property type="term" value="P:proteolysis"/>
    <property type="evidence" value="ECO:0007669"/>
    <property type="project" value="InterPro"/>
</dbReference>
<evidence type="ECO:0000256" key="2">
    <source>
        <dbReference type="ARBA" id="ARBA00022737"/>
    </source>
</evidence>
<evidence type="ECO:0000256" key="1">
    <source>
        <dbReference type="ARBA" id="ARBA00022574"/>
    </source>
</evidence>
<feature type="coiled-coil region" evidence="4">
    <location>
        <begin position="779"/>
        <end position="833"/>
    </location>
</feature>
<feature type="coiled-coil region" evidence="4">
    <location>
        <begin position="674"/>
        <end position="738"/>
    </location>
</feature>
<dbReference type="PROSITE" id="PS50082">
    <property type="entry name" value="WD_REPEATS_2"/>
    <property type="match status" value="3"/>
</dbReference>
<dbReference type="OrthoDB" id="464342at2"/>
<dbReference type="InterPro" id="IPR015943">
    <property type="entry name" value="WD40/YVTN_repeat-like_dom_sf"/>
</dbReference>
<dbReference type="InterPro" id="IPR011600">
    <property type="entry name" value="Pept_C14_caspase"/>
</dbReference>
<dbReference type="RefSeq" id="WP_083621357.1">
    <property type="nucleotide sequence ID" value="NZ_LR734869.1"/>
</dbReference>
<evidence type="ECO:0000259" key="6">
    <source>
        <dbReference type="Pfam" id="PF20703"/>
    </source>
</evidence>
<dbReference type="Pfam" id="PF20703">
    <property type="entry name" value="nSTAND1"/>
    <property type="match status" value="1"/>
</dbReference>
<dbReference type="InterPro" id="IPR050505">
    <property type="entry name" value="WDR55/POC1"/>
</dbReference>
<dbReference type="InterPro" id="IPR001680">
    <property type="entry name" value="WD40_rpt"/>
</dbReference>
<keyword evidence="1 3" id="KW-0853">WD repeat</keyword>
<feature type="repeat" description="WD" evidence="3">
    <location>
        <begin position="836"/>
        <end position="877"/>
    </location>
</feature>
<dbReference type="EMBL" id="CZCU02000136">
    <property type="protein sequence ID" value="VXD17776.1"/>
    <property type="molecule type" value="Genomic_DNA"/>
</dbReference>
<dbReference type="Pfam" id="PF00400">
    <property type="entry name" value="WD40"/>
    <property type="match status" value="4"/>
</dbReference>